<accession>I7JCV5</accession>
<evidence type="ECO:0000313" key="5">
    <source>
        <dbReference type="EMBL" id="CCF75465.1"/>
    </source>
</evidence>
<dbReference type="RefSeq" id="XP_012649873.1">
    <property type="nucleotide sequence ID" value="XM_012794419.1"/>
</dbReference>
<dbReference type="SUPFAM" id="SSF56235">
    <property type="entry name" value="N-terminal nucleophile aminohydrolases (Ntn hydrolases)"/>
    <property type="match status" value="1"/>
</dbReference>
<dbReference type="KEGG" id="bmic:BmR1_04g06340"/>
<keyword evidence="5" id="KW-0378">Hydrolase</keyword>
<dbReference type="CDD" id="cd03759">
    <property type="entry name" value="proteasome_beta_type_3"/>
    <property type="match status" value="1"/>
</dbReference>
<dbReference type="MEROPS" id="T01.983"/>
<reference evidence="5 6" key="3">
    <citation type="journal article" date="2016" name="Sci. Rep.">
        <title>Genome-wide diversity and gene expression profiling of Babesia microti isolates identify polymorphic genes that mediate host-pathogen interactions.</title>
        <authorList>
            <person name="Silva J.C."/>
            <person name="Cornillot E."/>
            <person name="McCracken C."/>
            <person name="Usmani-Brown S."/>
            <person name="Dwivedi A."/>
            <person name="Ifeonu O.O."/>
            <person name="Crabtree J."/>
            <person name="Gotia H.T."/>
            <person name="Virji A.Z."/>
            <person name="Reynes C."/>
            <person name="Colinge J."/>
            <person name="Kumar V."/>
            <person name="Lawres L."/>
            <person name="Pazzi J.E."/>
            <person name="Pablo J.V."/>
            <person name="Hung C."/>
            <person name="Brancato J."/>
            <person name="Kumari P."/>
            <person name="Orvis J."/>
            <person name="Tretina K."/>
            <person name="Chibucos M."/>
            <person name="Ott S."/>
            <person name="Sadzewicz L."/>
            <person name="Sengamalay N."/>
            <person name="Shetty A.C."/>
            <person name="Su Q."/>
            <person name="Tallon L."/>
            <person name="Fraser C.M."/>
            <person name="Frutos R."/>
            <person name="Molina D.M."/>
            <person name="Krause P.J."/>
            <person name="Ben Mamoun C."/>
        </authorList>
    </citation>
    <scope>NUCLEOTIDE SEQUENCE [LARGE SCALE GENOMIC DNA]</scope>
    <source>
        <strain evidence="5 6">RI</strain>
    </source>
</reference>
<dbReference type="VEuPathDB" id="PiroplasmaDB:BmR1_04g06340"/>
<dbReference type="PROSITE" id="PS51476">
    <property type="entry name" value="PROTEASOME_BETA_2"/>
    <property type="match status" value="1"/>
</dbReference>
<keyword evidence="2" id="KW-0963">Cytoplasm</keyword>
<dbReference type="InterPro" id="IPR029055">
    <property type="entry name" value="Ntn_hydrolases_N"/>
</dbReference>
<dbReference type="InterPro" id="IPR023333">
    <property type="entry name" value="Proteasome_suB-type"/>
</dbReference>
<dbReference type="GO" id="GO:0005737">
    <property type="term" value="C:cytoplasm"/>
    <property type="evidence" value="ECO:0007669"/>
    <property type="project" value="TreeGrafter"/>
</dbReference>
<name>I7JCV5_BABMR</name>
<keyword evidence="3 5" id="KW-0647">Proteasome</keyword>
<protein>
    <submittedName>
        <fullName evidence="5">20S proteasome subunit beta 3</fullName>
        <ecNumber evidence="5">3.4.25.1</ecNumber>
    </submittedName>
</protein>
<dbReference type="Proteomes" id="UP000002899">
    <property type="component" value="Chromosome IV"/>
</dbReference>
<dbReference type="GO" id="GO:0019774">
    <property type="term" value="C:proteasome core complex, beta-subunit complex"/>
    <property type="evidence" value="ECO:0007669"/>
    <property type="project" value="InterPro"/>
</dbReference>
<keyword evidence="6" id="KW-1185">Reference proteome</keyword>
<dbReference type="GO" id="GO:0016787">
    <property type="term" value="F:hydrolase activity"/>
    <property type="evidence" value="ECO:0007669"/>
    <property type="project" value="UniProtKB-KW"/>
</dbReference>
<comment type="subcellular location">
    <subcellularLocation>
        <location evidence="1">Nucleus</location>
    </subcellularLocation>
</comment>
<gene>
    <name evidence="5" type="ORF">BmR1_04g06340</name>
</gene>
<evidence type="ECO:0000256" key="2">
    <source>
        <dbReference type="ARBA" id="ARBA00022490"/>
    </source>
</evidence>
<dbReference type="PANTHER" id="PTHR32194:SF10">
    <property type="entry name" value="PROTEASOME SUBUNIT BETA TYPE-3"/>
    <property type="match status" value="1"/>
</dbReference>
<evidence type="ECO:0000313" key="6">
    <source>
        <dbReference type="Proteomes" id="UP000002899"/>
    </source>
</evidence>
<sequence>MCGHECVSIGSDLRLGVNRFTTIGNDFPKVFKINNKCFFGSSGLATDIQSILKELKFKIKIFELEQERDIGIQSLGHVVANMLYSRRFGPWFISPIVAGLDDKNRPFISSYDLIGAPSDSDDFVVSGSCSDQLFGICESLHHSGMNEDELFETTSQCLLAGLDRDCLSGWGAVVHVITPKKIITKTIQTRMD</sequence>
<dbReference type="GO" id="GO:0043161">
    <property type="term" value="P:proteasome-mediated ubiquitin-dependent protein catabolic process"/>
    <property type="evidence" value="ECO:0007669"/>
    <property type="project" value="InterPro"/>
</dbReference>
<reference evidence="5 6" key="2">
    <citation type="journal article" date="2013" name="PLoS ONE">
        <title>Whole genome mapping and re-organization of the nuclear and mitochondrial genomes of Babesia microti isolates.</title>
        <authorList>
            <person name="Cornillot E."/>
            <person name="Dassouli A."/>
            <person name="Garg A."/>
            <person name="Pachikara N."/>
            <person name="Randazzo S."/>
            <person name="Depoix D."/>
            <person name="Carcy B."/>
            <person name="Delbecq S."/>
            <person name="Frutos R."/>
            <person name="Silva J.C."/>
            <person name="Sutton R."/>
            <person name="Krause P.J."/>
            <person name="Mamoun C.B."/>
        </authorList>
    </citation>
    <scope>NUCLEOTIDE SEQUENCE [LARGE SCALE GENOMIC DNA]</scope>
    <source>
        <strain evidence="5 6">RI</strain>
    </source>
</reference>
<dbReference type="PANTHER" id="PTHR32194">
    <property type="entry name" value="METALLOPROTEASE TLDD"/>
    <property type="match status" value="1"/>
</dbReference>
<keyword evidence="4" id="KW-0539">Nucleus</keyword>
<proteinExistence type="predicted"/>
<dbReference type="OrthoDB" id="204949at2759"/>
<dbReference type="GeneID" id="24425912"/>
<organism evidence="5 6">
    <name type="scientific">Babesia microti (strain RI)</name>
    <dbReference type="NCBI Taxonomy" id="1133968"/>
    <lineage>
        <taxon>Eukaryota</taxon>
        <taxon>Sar</taxon>
        <taxon>Alveolata</taxon>
        <taxon>Apicomplexa</taxon>
        <taxon>Aconoidasida</taxon>
        <taxon>Piroplasmida</taxon>
        <taxon>Babesiidae</taxon>
        <taxon>Babesia</taxon>
    </lineage>
</organism>
<evidence type="ECO:0000256" key="3">
    <source>
        <dbReference type="ARBA" id="ARBA00022942"/>
    </source>
</evidence>
<evidence type="ECO:0000256" key="4">
    <source>
        <dbReference type="ARBA" id="ARBA00023242"/>
    </source>
</evidence>
<reference evidence="5 6" key="1">
    <citation type="journal article" date="2012" name="Nucleic Acids Res.">
        <title>Sequencing of the smallest Apicomplexan genome from the human pathogen Babesia microti.</title>
        <authorList>
            <person name="Cornillot E."/>
            <person name="Hadj-Kaddour K."/>
            <person name="Dassouli A."/>
            <person name="Noel B."/>
            <person name="Ranwez V."/>
            <person name="Vacherie B."/>
            <person name="Augagneur Y."/>
            <person name="Bres V."/>
            <person name="Duclos A."/>
            <person name="Randazzo S."/>
            <person name="Carcy B."/>
            <person name="Debierre-Grockiego F."/>
            <person name="Delbecq S."/>
            <person name="Moubri-Menage K."/>
            <person name="Shams-Eldin H."/>
            <person name="Usmani-Brown S."/>
            <person name="Bringaud F."/>
            <person name="Wincker P."/>
            <person name="Vivares C.P."/>
            <person name="Schwarz R.T."/>
            <person name="Schetters T.P."/>
            <person name="Krause P.J."/>
            <person name="Gorenflot A."/>
            <person name="Berry V."/>
            <person name="Barbe V."/>
            <person name="Ben Mamoun C."/>
        </authorList>
    </citation>
    <scope>NUCLEOTIDE SEQUENCE [LARGE SCALE GENOMIC DNA]</scope>
    <source>
        <strain evidence="5 6">RI</strain>
    </source>
</reference>
<dbReference type="AlphaFoldDB" id="I7JCV5"/>
<dbReference type="InterPro" id="IPR033811">
    <property type="entry name" value="Proteasome_beta_3"/>
</dbReference>
<dbReference type="EC" id="3.4.25.1" evidence="5"/>
<dbReference type="EMBL" id="LN871599">
    <property type="protein sequence ID" value="CCF75465.1"/>
    <property type="molecule type" value="Genomic_DNA"/>
</dbReference>
<dbReference type="Pfam" id="PF00227">
    <property type="entry name" value="Proteasome"/>
    <property type="match status" value="1"/>
</dbReference>
<dbReference type="InterPro" id="IPR001353">
    <property type="entry name" value="Proteasome_sua/b"/>
</dbReference>
<dbReference type="GO" id="GO:0005634">
    <property type="term" value="C:nucleus"/>
    <property type="evidence" value="ECO:0007669"/>
    <property type="project" value="UniProtKB-SubCell"/>
</dbReference>
<evidence type="ECO:0000256" key="1">
    <source>
        <dbReference type="ARBA" id="ARBA00004123"/>
    </source>
</evidence>
<dbReference type="Gene3D" id="3.60.20.10">
    <property type="entry name" value="Glutamine Phosphoribosylpyrophosphate, subunit 1, domain 1"/>
    <property type="match status" value="1"/>
</dbReference>